<feature type="region of interest" description="Disordered" evidence="1">
    <location>
        <begin position="276"/>
        <end position="331"/>
    </location>
</feature>
<name>A0A1Y1XL21_9FUNG</name>
<sequence length="331" mass="37721">MNTRPYSVMKNSKHISVNPMCLPELKLRPESLMLEEEFAQEVSRIFKFYDESMRFSNSFQPQEILSPQRINRSQARDSLSSSKRNSRNLQVNRLSKNIKRKQVKKALKQKFNKNNRSLVVLPLESEPAPKRKSSLENVRASFIQQGTYSNNTSDYYFSNSPESYESDISHLNTNSSYGSPASGGIFNSSASSPISAGLMSPTDCNVSIDISNMNIRNKNRVSKNVVKTTSNIYQIQQMPFIIQYNEANKYDSINIMIENTNDESIDEDSVILKINGSHESINPIESQSRDDDTKNEIDEQNKNLVSNSNINENENKNENTSENENENENVN</sequence>
<dbReference type="OrthoDB" id="10549792at2759"/>
<dbReference type="Proteomes" id="UP000193944">
    <property type="component" value="Unassembled WGS sequence"/>
</dbReference>
<feature type="compositionally biased region" description="Acidic residues" evidence="1">
    <location>
        <begin position="321"/>
        <end position="331"/>
    </location>
</feature>
<evidence type="ECO:0000313" key="3">
    <source>
        <dbReference type="Proteomes" id="UP000193944"/>
    </source>
</evidence>
<feature type="compositionally biased region" description="Low complexity" evidence="1">
    <location>
        <begin position="302"/>
        <end position="312"/>
    </location>
</feature>
<accession>A0A1Y1XL21</accession>
<dbReference type="EMBL" id="MCFG01000021">
    <property type="protein sequence ID" value="ORX86460.1"/>
    <property type="molecule type" value="Genomic_DNA"/>
</dbReference>
<proteinExistence type="predicted"/>
<reference evidence="2 3" key="1">
    <citation type="submission" date="2016-08" db="EMBL/GenBank/DDBJ databases">
        <title>A Parts List for Fungal Cellulosomes Revealed by Comparative Genomics.</title>
        <authorList>
            <consortium name="DOE Joint Genome Institute"/>
            <person name="Haitjema C.H."/>
            <person name="Gilmore S.P."/>
            <person name="Henske J.K."/>
            <person name="Solomon K.V."/>
            <person name="De Groot R."/>
            <person name="Kuo A."/>
            <person name="Mondo S.J."/>
            <person name="Salamov A.A."/>
            <person name="Labutti K."/>
            <person name="Zhao Z."/>
            <person name="Chiniquy J."/>
            <person name="Barry K."/>
            <person name="Brewer H.M."/>
            <person name="Purvine S.O."/>
            <person name="Wright A.T."/>
            <person name="Boxma B."/>
            <person name="Van Alen T."/>
            <person name="Hackstein J.H."/>
            <person name="Baker S.E."/>
            <person name="Grigoriev I.V."/>
            <person name="O'Malley M.A."/>
        </authorList>
    </citation>
    <scope>NUCLEOTIDE SEQUENCE [LARGE SCALE GENOMIC DNA]</scope>
    <source>
        <strain evidence="2 3">S4</strain>
    </source>
</reference>
<protein>
    <submittedName>
        <fullName evidence="2">Uncharacterized protein</fullName>
    </submittedName>
</protein>
<organism evidence="2 3">
    <name type="scientific">Anaeromyces robustus</name>
    <dbReference type="NCBI Taxonomy" id="1754192"/>
    <lineage>
        <taxon>Eukaryota</taxon>
        <taxon>Fungi</taxon>
        <taxon>Fungi incertae sedis</taxon>
        <taxon>Chytridiomycota</taxon>
        <taxon>Chytridiomycota incertae sedis</taxon>
        <taxon>Neocallimastigomycetes</taxon>
        <taxon>Neocallimastigales</taxon>
        <taxon>Neocallimastigaceae</taxon>
        <taxon>Anaeromyces</taxon>
    </lineage>
</organism>
<feature type="compositionally biased region" description="Polar residues" evidence="1">
    <location>
        <begin position="277"/>
        <end position="286"/>
    </location>
</feature>
<keyword evidence="3" id="KW-1185">Reference proteome</keyword>
<evidence type="ECO:0000313" key="2">
    <source>
        <dbReference type="EMBL" id="ORX86460.1"/>
    </source>
</evidence>
<reference evidence="2 3" key="2">
    <citation type="submission" date="2016-08" db="EMBL/GenBank/DDBJ databases">
        <title>Pervasive Adenine N6-methylation of Active Genes in Fungi.</title>
        <authorList>
            <consortium name="DOE Joint Genome Institute"/>
            <person name="Mondo S.J."/>
            <person name="Dannebaum R.O."/>
            <person name="Kuo R.C."/>
            <person name="Labutti K."/>
            <person name="Haridas S."/>
            <person name="Kuo A."/>
            <person name="Salamov A."/>
            <person name="Ahrendt S.R."/>
            <person name="Lipzen A."/>
            <person name="Sullivan W."/>
            <person name="Andreopoulos W.B."/>
            <person name="Clum A."/>
            <person name="Lindquist E."/>
            <person name="Daum C."/>
            <person name="Ramamoorthy G.K."/>
            <person name="Gryganskyi A."/>
            <person name="Culley D."/>
            <person name="Magnuson J.K."/>
            <person name="James T.Y."/>
            <person name="O'Malley M.A."/>
            <person name="Stajich J.E."/>
            <person name="Spatafora J.W."/>
            <person name="Visel A."/>
            <person name="Grigoriev I.V."/>
        </authorList>
    </citation>
    <scope>NUCLEOTIDE SEQUENCE [LARGE SCALE GENOMIC DNA]</scope>
    <source>
        <strain evidence="2 3">S4</strain>
    </source>
</reference>
<evidence type="ECO:0000256" key="1">
    <source>
        <dbReference type="SAM" id="MobiDB-lite"/>
    </source>
</evidence>
<gene>
    <name evidence="2" type="ORF">BCR32DRAFT_324977</name>
</gene>
<feature type="compositionally biased region" description="Basic and acidic residues" evidence="1">
    <location>
        <begin position="287"/>
        <end position="301"/>
    </location>
</feature>
<dbReference type="AlphaFoldDB" id="A0A1Y1XL21"/>
<comment type="caution">
    <text evidence="2">The sequence shown here is derived from an EMBL/GenBank/DDBJ whole genome shotgun (WGS) entry which is preliminary data.</text>
</comment>
<feature type="non-terminal residue" evidence="2">
    <location>
        <position position="331"/>
    </location>
</feature>